<accession>A0A0K0FPT5</accession>
<sequence length="311" mass="36934">MHKLFLFISLLFIIDKSIVNGENSNETFNGGVISCDKLSDKEACIRMPLKPFRGEYVIANDYKINTCIMGKTFSSMQLGIFCYLYDEKNFIKKFKNRKDKAADRHICKNSNRYHQMSEVIKKFSDDNDTQYFSTWNNLLVVREPISRFISGFVQLCVLNIGLPLNHPYCFGCGKNMHCFLTNLYNDIRKVVDGKKKPVYFIKYHFYPQTWQCQYNLYKDQYVIIQYEAVEKKKFYGKYLEKLENSDVPKEKLEFIKRILFTSKISHSTYDKVETKKYKKAIYKNQRLLTLISKIFYDDYLEFGFPLPLIKN</sequence>
<dbReference type="InterPro" id="IPR007669">
    <property type="entry name" value="Chst-1-like"/>
</dbReference>
<dbReference type="Proteomes" id="UP000035680">
    <property type="component" value="Unassembled WGS sequence"/>
</dbReference>
<dbReference type="Pfam" id="PF03567">
    <property type="entry name" value="Sulfotransfer_2"/>
    <property type="match status" value="1"/>
</dbReference>
<reference evidence="2" key="1">
    <citation type="submission" date="2014-07" db="EMBL/GenBank/DDBJ databases">
        <authorList>
            <person name="Martin A.A"/>
            <person name="De Silva N."/>
        </authorList>
    </citation>
    <scope>NUCLEOTIDE SEQUENCE</scope>
</reference>
<dbReference type="GO" id="GO:0050650">
    <property type="term" value="P:chondroitin sulfate proteoglycan biosynthetic process"/>
    <property type="evidence" value="ECO:0007669"/>
    <property type="project" value="InterPro"/>
</dbReference>
<dbReference type="AlphaFoldDB" id="A0A0K0FPT5"/>
<reference evidence="3" key="2">
    <citation type="submission" date="2015-08" db="UniProtKB">
        <authorList>
            <consortium name="WormBaseParasite"/>
        </authorList>
    </citation>
    <scope>IDENTIFICATION</scope>
</reference>
<evidence type="ECO:0000313" key="2">
    <source>
        <dbReference type="Proteomes" id="UP000035680"/>
    </source>
</evidence>
<dbReference type="GO" id="GO:0047756">
    <property type="term" value="F:chondroitin 4-sulfotransferase activity"/>
    <property type="evidence" value="ECO:0007669"/>
    <property type="project" value="InterPro"/>
</dbReference>
<evidence type="ECO:0000313" key="3">
    <source>
        <dbReference type="WBParaSite" id="SVE_1123100.1"/>
    </source>
</evidence>
<organism evidence="2 3">
    <name type="scientific">Strongyloides venezuelensis</name>
    <name type="common">Threadworm</name>
    <dbReference type="NCBI Taxonomy" id="75913"/>
    <lineage>
        <taxon>Eukaryota</taxon>
        <taxon>Metazoa</taxon>
        <taxon>Ecdysozoa</taxon>
        <taxon>Nematoda</taxon>
        <taxon>Chromadorea</taxon>
        <taxon>Rhabditida</taxon>
        <taxon>Tylenchina</taxon>
        <taxon>Panagrolaimomorpha</taxon>
        <taxon>Strongyloidoidea</taxon>
        <taxon>Strongyloididae</taxon>
        <taxon>Strongyloides</taxon>
    </lineage>
</organism>
<keyword evidence="2" id="KW-1185">Reference proteome</keyword>
<dbReference type="GO" id="GO:0016020">
    <property type="term" value="C:membrane"/>
    <property type="evidence" value="ECO:0007669"/>
    <property type="project" value="InterPro"/>
</dbReference>
<keyword evidence="1" id="KW-0732">Signal</keyword>
<feature type="signal peptide" evidence="1">
    <location>
        <begin position="1"/>
        <end position="21"/>
    </location>
</feature>
<feature type="chain" id="PRO_5005330277" evidence="1">
    <location>
        <begin position="22"/>
        <end position="311"/>
    </location>
</feature>
<proteinExistence type="predicted"/>
<dbReference type="PANTHER" id="PTHR22900">
    <property type="entry name" value="PROTEIN CBG14245-RELATED"/>
    <property type="match status" value="1"/>
</dbReference>
<evidence type="ECO:0000256" key="1">
    <source>
        <dbReference type="SAM" id="SignalP"/>
    </source>
</evidence>
<dbReference type="GO" id="GO:1902884">
    <property type="term" value="P:positive regulation of response to oxidative stress"/>
    <property type="evidence" value="ECO:0007669"/>
    <property type="project" value="InterPro"/>
</dbReference>
<dbReference type="InterPro" id="IPR005331">
    <property type="entry name" value="Sulfotransferase"/>
</dbReference>
<name>A0A0K0FPT5_STRVS</name>
<protein>
    <submittedName>
        <fullName evidence="3">Sulfotransferase family-containing protein</fullName>
    </submittedName>
</protein>
<dbReference type="PANTHER" id="PTHR22900:SF5">
    <property type="entry name" value="PROTEIN CBG14245"/>
    <property type="match status" value="1"/>
</dbReference>
<dbReference type="WBParaSite" id="SVE_1123100.1">
    <property type="protein sequence ID" value="SVE_1123100.1"/>
    <property type="gene ID" value="SVE_1123100"/>
</dbReference>